<name>A0A512HU39_9ACTN</name>
<dbReference type="InterPro" id="IPR036457">
    <property type="entry name" value="PPM-type-like_dom_sf"/>
</dbReference>
<dbReference type="AlphaFoldDB" id="A0A512HU39"/>
<dbReference type="InterPro" id="IPR001932">
    <property type="entry name" value="PPM-type_phosphatase-like_dom"/>
</dbReference>
<comment type="caution">
    <text evidence="4">The sequence shown here is derived from an EMBL/GenBank/DDBJ whole genome shotgun (WGS) entry which is preliminary data.</text>
</comment>
<feature type="region of interest" description="Disordered" evidence="1">
    <location>
        <begin position="262"/>
        <end position="297"/>
    </location>
</feature>
<dbReference type="CDD" id="cd00143">
    <property type="entry name" value="PP2Cc"/>
    <property type="match status" value="1"/>
</dbReference>
<evidence type="ECO:0000256" key="1">
    <source>
        <dbReference type="SAM" id="MobiDB-lite"/>
    </source>
</evidence>
<dbReference type="EMBL" id="BJZQ01000004">
    <property type="protein sequence ID" value="GEO88967.1"/>
    <property type="molecule type" value="Genomic_DNA"/>
</dbReference>
<feature type="transmembrane region" description="Helical" evidence="2">
    <location>
        <begin position="311"/>
        <end position="333"/>
    </location>
</feature>
<accession>A0A512HU39</accession>
<dbReference type="SUPFAM" id="SSF81606">
    <property type="entry name" value="PP2C-like"/>
    <property type="match status" value="1"/>
</dbReference>
<proteinExistence type="predicted"/>
<dbReference type="InterPro" id="IPR015655">
    <property type="entry name" value="PP2C"/>
</dbReference>
<dbReference type="Pfam" id="PF13672">
    <property type="entry name" value="PP2C_2"/>
    <property type="match status" value="1"/>
</dbReference>
<evidence type="ECO:0000259" key="3">
    <source>
        <dbReference type="PROSITE" id="PS51746"/>
    </source>
</evidence>
<feature type="domain" description="PPM-type phosphatase" evidence="3">
    <location>
        <begin position="5"/>
        <end position="240"/>
    </location>
</feature>
<dbReference type="RefSeq" id="WP_146826611.1">
    <property type="nucleotide sequence ID" value="NZ_BAAAYQ010000001.1"/>
</dbReference>
<dbReference type="PANTHER" id="PTHR47992">
    <property type="entry name" value="PROTEIN PHOSPHATASE"/>
    <property type="match status" value="1"/>
</dbReference>
<protein>
    <submittedName>
        <fullName evidence="4">Serine/threonine protein phosphatase</fullName>
    </submittedName>
</protein>
<gene>
    <name evidence="4" type="ORF">AFL01nite_12940</name>
</gene>
<evidence type="ECO:0000313" key="4">
    <source>
        <dbReference type="EMBL" id="GEO88967.1"/>
    </source>
</evidence>
<sequence>MAPLTYRFVAMTDVGLRRSNNQDSGYASPRLLVIADGMGGAAAGDLASSAALAEIRQIDRDLDPEEDGDALEAMRTAVAHANHRLAELIADDPAVEGMGTTLEAMLWDGEKLAVAHIGDSRAYRLRHGRLSQLSIDHTFVQSLVDEGRITLEEARVHPHRSLLLKAILGRDDFEPDFTWLQPSAGDRYLLCSDGLTDMVDDATIERTMKLETIDVAATELVRLALEAGGYDNVTVVLAEFVDGDETVDEDLVCADGRPQLVGAATSQPRGRTGSVRAATAPTSNLTSHTGAVEPDPEELRYAPRPVPRRRWVRWLLVGLVVVGLVGGAGAYAYDWSQRQYFVAPSDDSVAIFRGVDLSVPGLTLAHVDEITRIRIDTLPPYQRDRVAAGITAADRDEAKRIVTNLSIQATEPTPTPTPTPAPRRSRATTAPTETP</sequence>
<dbReference type="Gene3D" id="3.60.40.10">
    <property type="entry name" value="PPM-type phosphatase domain"/>
    <property type="match status" value="1"/>
</dbReference>
<dbReference type="SMART" id="SM00332">
    <property type="entry name" value="PP2Cc"/>
    <property type="match status" value="1"/>
</dbReference>
<dbReference type="GO" id="GO:0004722">
    <property type="term" value="F:protein serine/threonine phosphatase activity"/>
    <property type="evidence" value="ECO:0007669"/>
    <property type="project" value="InterPro"/>
</dbReference>
<keyword evidence="2" id="KW-0472">Membrane</keyword>
<evidence type="ECO:0000256" key="2">
    <source>
        <dbReference type="SAM" id="Phobius"/>
    </source>
</evidence>
<dbReference type="SMART" id="SM00331">
    <property type="entry name" value="PP2C_SIG"/>
    <property type="match status" value="1"/>
</dbReference>
<keyword evidence="2" id="KW-1133">Transmembrane helix</keyword>
<dbReference type="PROSITE" id="PS51746">
    <property type="entry name" value="PPM_2"/>
    <property type="match status" value="1"/>
</dbReference>
<keyword evidence="2" id="KW-0812">Transmembrane</keyword>
<organism evidence="4 5">
    <name type="scientific">Aeromicrobium flavum</name>
    <dbReference type="NCBI Taxonomy" id="416568"/>
    <lineage>
        <taxon>Bacteria</taxon>
        <taxon>Bacillati</taxon>
        <taxon>Actinomycetota</taxon>
        <taxon>Actinomycetes</taxon>
        <taxon>Propionibacteriales</taxon>
        <taxon>Nocardioidaceae</taxon>
        <taxon>Aeromicrobium</taxon>
    </lineage>
</organism>
<evidence type="ECO:0000313" key="5">
    <source>
        <dbReference type="Proteomes" id="UP000321769"/>
    </source>
</evidence>
<dbReference type="OrthoDB" id="9801841at2"/>
<dbReference type="Proteomes" id="UP000321769">
    <property type="component" value="Unassembled WGS sequence"/>
</dbReference>
<feature type="region of interest" description="Disordered" evidence="1">
    <location>
        <begin position="404"/>
        <end position="435"/>
    </location>
</feature>
<keyword evidence="5" id="KW-1185">Reference proteome</keyword>
<reference evidence="4 5" key="1">
    <citation type="submission" date="2019-07" db="EMBL/GenBank/DDBJ databases">
        <title>Whole genome shotgun sequence of Aeromicrobium flavum NBRC 107625.</title>
        <authorList>
            <person name="Hosoyama A."/>
            <person name="Uohara A."/>
            <person name="Ohji S."/>
            <person name="Ichikawa N."/>
        </authorList>
    </citation>
    <scope>NUCLEOTIDE SEQUENCE [LARGE SCALE GENOMIC DNA]</scope>
    <source>
        <strain evidence="4 5">NBRC 107625</strain>
    </source>
</reference>
<feature type="compositionally biased region" description="Polar residues" evidence="1">
    <location>
        <begin position="280"/>
        <end position="289"/>
    </location>
</feature>